<feature type="compositionally biased region" description="Low complexity" evidence="1">
    <location>
        <begin position="12"/>
        <end position="25"/>
    </location>
</feature>
<feature type="region of interest" description="Disordered" evidence="1">
    <location>
        <begin position="1"/>
        <end position="27"/>
    </location>
</feature>
<protein>
    <submittedName>
        <fullName evidence="2">Uncharacterized protein</fullName>
    </submittedName>
</protein>
<organism evidence="2 3">
    <name type="scientific">Rhynchophorus ferrugineus</name>
    <name type="common">Red palm weevil</name>
    <name type="synonym">Curculio ferrugineus</name>
    <dbReference type="NCBI Taxonomy" id="354439"/>
    <lineage>
        <taxon>Eukaryota</taxon>
        <taxon>Metazoa</taxon>
        <taxon>Ecdysozoa</taxon>
        <taxon>Arthropoda</taxon>
        <taxon>Hexapoda</taxon>
        <taxon>Insecta</taxon>
        <taxon>Pterygota</taxon>
        <taxon>Neoptera</taxon>
        <taxon>Endopterygota</taxon>
        <taxon>Coleoptera</taxon>
        <taxon>Polyphaga</taxon>
        <taxon>Cucujiformia</taxon>
        <taxon>Curculionidae</taxon>
        <taxon>Dryophthorinae</taxon>
        <taxon>Rhynchophorus</taxon>
    </lineage>
</organism>
<evidence type="ECO:0000313" key="2">
    <source>
        <dbReference type="EMBL" id="KAF7284710.1"/>
    </source>
</evidence>
<gene>
    <name evidence="2" type="ORF">GWI33_021721</name>
</gene>
<evidence type="ECO:0000313" key="3">
    <source>
        <dbReference type="Proteomes" id="UP000625711"/>
    </source>
</evidence>
<sequence length="167" mass="19168">MPCKNESFTFERNLSQRSSDSSARSGLNCRKRLKETFDESDLKQVSTDQKNKNNSRTDGRRVLSVLNLNDTRKYFRNGADRLSKTFNSVRVSFETISQRFKTSTKRRQILEEGPMTPNPQTPFTKSKQVLGRTPTKLYSPFGIESPYNSTMNGKEIVEAIRNDSNLN</sequence>
<reference evidence="2" key="1">
    <citation type="submission" date="2020-08" db="EMBL/GenBank/DDBJ databases">
        <title>Genome sequencing and assembly of the red palm weevil Rhynchophorus ferrugineus.</title>
        <authorList>
            <person name="Dias G.B."/>
            <person name="Bergman C.M."/>
            <person name="Manee M."/>
        </authorList>
    </citation>
    <scope>NUCLEOTIDE SEQUENCE</scope>
    <source>
        <strain evidence="2">AA-2017</strain>
        <tissue evidence="2">Whole larva</tissue>
    </source>
</reference>
<dbReference type="EMBL" id="JAACXV010000071">
    <property type="protein sequence ID" value="KAF7284710.1"/>
    <property type="molecule type" value="Genomic_DNA"/>
</dbReference>
<dbReference type="Proteomes" id="UP000625711">
    <property type="component" value="Unassembled WGS sequence"/>
</dbReference>
<feature type="compositionally biased region" description="Basic and acidic residues" evidence="1">
    <location>
        <begin position="49"/>
        <end position="59"/>
    </location>
</feature>
<dbReference type="OrthoDB" id="75343at2759"/>
<dbReference type="AlphaFoldDB" id="A0A834IVK8"/>
<name>A0A834IVK8_RHYFE</name>
<feature type="region of interest" description="Disordered" evidence="1">
    <location>
        <begin position="40"/>
        <end position="59"/>
    </location>
</feature>
<evidence type="ECO:0000256" key="1">
    <source>
        <dbReference type="SAM" id="MobiDB-lite"/>
    </source>
</evidence>
<feature type="compositionally biased region" description="Polar residues" evidence="1">
    <location>
        <begin position="1"/>
        <end position="10"/>
    </location>
</feature>
<accession>A0A834IVK8</accession>
<comment type="caution">
    <text evidence="2">The sequence shown here is derived from an EMBL/GenBank/DDBJ whole genome shotgun (WGS) entry which is preliminary data.</text>
</comment>
<proteinExistence type="predicted"/>
<keyword evidence="3" id="KW-1185">Reference proteome</keyword>